<evidence type="ECO:0000313" key="1">
    <source>
        <dbReference type="EMBL" id="RDU99192.1"/>
    </source>
</evidence>
<comment type="caution">
    <text evidence="1">The sequence shown here is derived from an EMBL/GenBank/DDBJ whole genome shotgun (WGS) entry which is preliminary data.</text>
</comment>
<evidence type="ECO:0008006" key="3">
    <source>
        <dbReference type="Google" id="ProtNLM"/>
    </source>
</evidence>
<accession>A0A3D8K2A7</accession>
<name>A0A3D8K2A7_9BURK</name>
<dbReference type="Proteomes" id="UP000256838">
    <property type="component" value="Unassembled WGS sequence"/>
</dbReference>
<reference evidence="1 2" key="1">
    <citation type="submission" date="2018-08" db="EMBL/GenBank/DDBJ databases">
        <title>Paraburkholderia sp. DHOM06 isolated from forest soil.</title>
        <authorList>
            <person name="Gao Z.-H."/>
            <person name="Qiu L.-H."/>
        </authorList>
    </citation>
    <scope>NUCLEOTIDE SEQUENCE [LARGE SCALE GENOMIC DNA]</scope>
    <source>
        <strain evidence="1 2">DHOM06</strain>
    </source>
</reference>
<dbReference type="AlphaFoldDB" id="A0A3D8K2A7"/>
<evidence type="ECO:0000313" key="2">
    <source>
        <dbReference type="Proteomes" id="UP000256838"/>
    </source>
</evidence>
<dbReference type="EMBL" id="QRGA01000005">
    <property type="protein sequence ID" value="RDU99192.1"/>
    <property type="molecule type" value="Genomic_DNA"/>
</dbReference>
<sequence length="75" mass="8130">MELQLNCDDNNRGEAVPESAQHKLAQLCSLLAALRSVGQLELTEETQINLLWLAHDLALDVSTQLGCGVKTRATA</sequence>
<protein>
    <recommendedName>
        <fullName evidence="3">DUF3077 domain-containing protein</fullName>
    </recommendedName>
</protein>
<organism evidence="1 2">
    <name type="scientific">Trinickia dinghuensis</name>
    <dbReference type="NCBI Taxonomy" id="2291023"/>
    <lineage>
        <taxon>Bacteria</taxon>
        <taxon>Pseudomonadati</taxon>
        <taxon>Pseudomonadota</taxon>
        <taxon>Betaproteobacteria</taxon>
        <taxon>Burkholderiales</taxon>
        <taxon>Burkholderiaceae</taxon>
        <taxon>Trinickia</taxon>
    </lineage>
</organism>
<gene>
    <name evidence="1" type="ORF">DWV00_08690</name>
</gene>
<proteinExistence type="predicted"/>
<keyword evidence="2" id="KW-1185">Reference proteome</keyword>